<evidence type="ECO:0000313" key="2">
    <source>
        <dbReference type="Proteomes" id="UP000288429"/>
    </source>
</evidence>
<comment type="caution">
    <text evidence="1">The sequence shown here is derived from an EMBL/GenBank/DDBJ whole genome shotgun (WGS) entry which is preliminary data.</text>
</comment>
<gene>
    <name evidence="1" type="ORF">CDV31_016297</name>
</gene>
<accession>A0A428SBT9</accession>
<dbReference type="EMBL" id="NIZV01000508">
    <property type="protein sequence ID" value="RSL87233.1"/>
    <property type="molecule type" value="Genomic_DNA"/>
</dbReference>
<reference evidence="1 2" key="1">
    <citation type="submission" date="2017-06" db="EMBL/GenBank/DDBJ databases">
        <title>Cmopartive genomic analysis of Ambrosia Fusariam Clade fungi.</title>
        <authorList>
            <person name="Stajich J.E."/>
            <person name="Carrillo J."/>
            <person name="Kijimoto T."/>
            <person name="Eskalen A."/>
            <person name="O'Donnell K."/>
            <person name="Kasson M."/>
        </authorList>
    </citation>
    <scope>NUCLEOTIDE SEQUENCE [LARGE SCALE GENOMIC DNA]</scope>
    <source>
        <strain evidence="1 2">NRRL 20438</strain>
    </source>
</reference>
<keyword evidence="2" id="KW-1185">Reference proteome</keyword>
<evidence type="ECO:0000313" key="1">
    <source>
        <dbReference type="EMBL" id="RSL87233.1"/>
    </source>
</evidence>
<proteinExistence type="predicted"/>
<sequence length="107" mass="11613">MADYEGVFQLLSSWSGIPYEITFQRDLFSNPIIPSLMNYIVAHRDLLGQQLSPKYGNLALRAACVISGCAIAEKHGRLNTYSSTGHSPHTSASSGVTITFTCPEHGP</sequence>
<name>A0A428SBT9_9HYPO</name>
<protein>
    <submittedName>
        <fullName evidence="1">Uncharacterized protein</fullName>
    </submittedName>
</protein>
<dbReference type="AlphaFoldDB" id="A0A428SBT9"/>
<organism evidence="1 2">
    <name type="scientific">Fusarium ambrosium</name>
    <dbReference type="NCBI Taxonomy" id="131363"/>
    <lineage>
        <taxon>Eukaryota</taxon>
        <taxon>Fungi</taxon>
        <taxon>Dikarya</taxon>
        <taxon>Ascomycota</taxon>
        <taxon>Pezizomycotina</taxon>
        <taxon>Sordariomycetes</taxon>
        <taxon>Hypocreomycetidae</taxon>
        <taxon>Hypocreales</taxon>
        <taxon>Nectriaceae</taxon>
        <taxon>Fusarium</taxon>
        <taxon>Fusarium solani species complex</taxon>
    </lineage>
</organism>
<dbReference type="Proteomes" id="UP000288429">
    <property type="component" value="Unassembled WGS sequence"/>
</dbReference>